<evidence type="ECO:0000256" key="7">
    <source>
        <dbReference type="ARBA" id="ARBA00039099"/>
    </source>
</evidence>
<evidence type="ECO:0000256" key="3">
    <source>
        <dbReference type="ARBA" id="ARBA00022679"/>
    </source>
</evidence>
<keyword evidence="2 8" id="KW-0489">Methyltransferase</keyword>
<evidence type="ECO:0000313" key="11">
    <source>
        <dbReference type="Proteomes" id="UP000034723"/>
    </source>
</evidence>
<dbReference type="GO" id="GO:0160104">
    <property type="term" value="F:tRNA (guanine(26)-N2)-dimethyltransferase activity"/>
    <property type="evidence" value="ECO:0007669"/>
    <property type="project" value="UniProtKB-UniRule"/>
</dbReference>
<feature type="binding site" evidence="8">
    <location>
        <position position="93"/>
    </location>
    <ligand>
        <name>S-adenosyl-L-methionine</name>
        <dbReference type="ChEBI" id="CHEBI:59789"/>
    </ligand>
</feature>
<keyword evidence="5 8" id="KW-0819">tRNA processing</keyword>
<keyword evidence="3 8" id="KW-0808">Transferase</keyword>
<feature type="binding site" evidence="8">
    <location>
        <position position="240"/>
    </location>
    <ligand>
        <name>Zn(2+)</name>
        <dbReference type="ChEBI" id="CHEBI:29105"/>
    </ligand>
</feature>
<dbReference type="GeneID" id="24802682"/>
<keyword evidence="8" id="KW-0479">Metal-binding</keyword>
<dbReference type="EMBL" id="CP011267">
    <property type="protein sequence ID" value="AKG92547.1"/>
    <property type="molecule type" value="Genomic_DNA"/>
</dbReference>
<dbReference type="PANTHER" id="PTHR10631:SF3">
    <property type="entry name" value="TRNA (GUANINE(26)-N(2))-DIMETHYLTRANSFERASE"/>
    <property type="match status" value="1"/>
</dbReference>
<dbReference type="Gene3D" id="3.30.56.70">
    <property type="entry name" value="N2,N2-dimethylguanosine tRNA methyltransferase, C-terminal domain"/>
    <property type="match status" value="1"/>
</dbReference>
<dbReference type="OrthoDB" id="372177at2157"/>
<dbReference type="SUPFAM" id="SSF53335">
    <property type="entry name" value="S-adenosyl-L-methionine-dependent methyltransferases"/>
    <property type="match status" value="1"/>
</dbReference>
<keyword evidence="11" id="KW-1185">Reference proteome</keyword>
<feature type="binding site" evidence="8">
    <location>
        <position position="66"/>
    </location>
    <ligand>
        <name>S-adenosyl-L-methionine</name>
        <dbReference type="ChEBI" id="CHEBI:59789"/>
    </ligand>
</feature>
<evidence type="ECO:0000256" key="1">
    <source>
        <dbReference type="ARBA" id="ARBA00022555"/>
    </source>
</evidence>
<dbReference type="PANTHER" id="PTHR10631">
    <property type="entry name" value="N 2 ,N 2 -DIMETHYLGUANOSINE TRNA METHYLTRANSFERASE"/>
    <property type="match status" value="1"/>
</dbReference>
<dbReference type="InterPro" id="IPR022923">
    <property type="entry name" value="TRM1_arc_bac"/>
</dbReference>
<evidence type="ECO:0000256" key="4">
    <source>
        <dbReference type="ARBA" id="ARBA00022691"/>
    </source>
</evidence>
<dbReference type="GO" id="GO:0002940">
    <property type="term" value="P:tRNA N2-guanine methylation"/>
    <property type="evidence" value="ECO:0007669"/>
    <property type="project" value="TreeGrafter"/>
</dbReference>
<organism evidence="10 11">
    <name type="scientific">Geoglobus ahangari</name>
    <dbReference type="NCBI Taxonomy" id="113653"/>
    <lineage>
        <taxon>Archaea</taxon>
        <taxon>Methanobacteriati</taxon>
        <taxon>Methanobacteriota</taxon>
        <taxon>Archaeoglobi</taxon>
        <taxon>Archaeoglobales</taxon>
        <taxon>Archaeoglobaceae</taxon>
        <taxon>Geoglobus</taxon>
    </lineage>
</organism>
<reference evidence="10 11" key="1">
    <citation type="submission" date="2015-04" db="EMBL/GenBank/DDBJ databases">
        <title>The complete genome sequence of the hyperthermophilic, obligate iron-reducing archaeon Geoglobus ahangari strain 234T.</title>
        <authorList>
            <person name="Manzella M.P."/>
            <person name="Holmes D.E."/>
            <person name="Rocheleau J.M."/>
            <person name="Chung A."/>
            <person name="Reguera G."/>
            <person name="Kashefi K."/>
        </authorList>
    </citation>
    <scope>NUCLEOTIDE SEQUENCE [LARGE SCALE GENOMIC DNA]</scope>
    <source>
        <strain evidence="10 11">234</strain>
    </source>
</reference>
<evidence type="ECO:0000256" key="8">
    <source>
        <dbReference type="HAMAP-Rule" id="MF_00290"/>
    </source>
</evidence>
<sequence>MIVEGKARILTEGVFYNPRMEFCRTADMEVFRHLRSKSYLDALAASGVRGIRAMLEAGFENVEFNDIDERAVRVIEENLRLNGLNARVHNRDAVALMRERSYDHIDLDPFGSPAEFIDSAVRSARRFVSVTATDTSALCGSAPISGLRKYGAFAEKTEYYHETGLRMLIGKIVREVTKYDKYAEVLVSWAKEHYYRVHLRVRKSSRMAGKVYEKMGYVLHCNHCGNRVVMSVFETPDRYCSCGGMFRMYGPMWTGELHDPEFVSGLSKEGKAGRLFSAIEQEIDTVTHYDVHNLTERLGISPPKLDDIIEALRSHGFRASRTRFPGPTFKTDASISEIRRIISEIRR</sequence>
<comment type="function">
    <text evidence="8">Dimethylates a single guanine residue at position 26 of a number of tRNAs using S-adenosyl-L-methionine as donor of the methyl groups.</text>
</comment>
<dbReference type="InterPro" id="IPR002905">
    <property type="entry name" value="Trm1"/>
</dbReference>
<dbReference type="FunCoup" id="A0A0F7IGY4">
    <property type="interactions" value="197"/>
</dbReference>
<dbReference type="NCBIfam" id="TIGR00308">
    <property type="entry name" value="TRM1"/>
    <property type="match status" value="1"/>
</dbReference>
<dbReference type="InterPro" id="IPR042296">
    <property type="entry name" value="tRNA_met_Trm1_C"/>
</dbReference>
<dbReference type="GO" id="GO:0000049">
    <property type="term" value="F:tRNA binding"/>
    <property type="evidence" value="ECO:0007669"/>
    <property type="project" value="UniProtKB-UniRule"/>
</dbReference>
<dbReference type="AlphaFoldDB" id="A0A0F7IGY4"/>
<keyword evidence="1 8" id="KW-0820">tRNA-binding</keyword>
<feature type="binding site" evidence="8">
    <location>
        <position position="221"/>
    </location>
    <ligand>
        <name>Zn(2+)</name>
        <dbReference type="ChEBI" id="CHEBI:29105"/>
    </ligand>
</feature>
<proteinExistence type="inferred from homology"/>
<keyword evidence="8" id="KW-0862">Zinc</keyword>
<keyword evidence="4 8" id="KW-0949">S-adenosyl-L-methionine</keyword>
<feature type="binding site" evidence="8">
    <location>
        <position position="224"/>
    </location>
    <ligand>
        <name>Zn(2+)</name>
        <dbReference type="ChEBI" id="CHEBI:29105"/>
    </ligand>
</feature>
<dbReference type="STRING" id="113653.GAH_00093"/>
<protein>
    <recommendedName>
        <fullName evidence="7 8">tRNA (guanine(26)-N(2))-dimethyltransferase</fullName>
        <ecNumber evidence="7 8">2.1.1.216</ecNumber>
    </recommendedName>
    <alternativeName>
        <fullName evidence="8">tRNA 2,2-dimethylguanosine-26 methyltransferase</fullName>
    </alternativeName>
    <alternativeName>
        <fullName evidence="8">tRNA(guanine-26,N(2)-N(2)) methyltransferase</fullName>
    </alternativeName>
    <alternativeName>
        <fullName evidence="8">tRNA(m(2,2)G26)dimethyltransferase</fullName>
    </alternativeName>
</protein>
<feature type="binding site" evidence="8">
    <location>
        <position position="24"/>
    </location>
    <ligand>
        <name>S-adenosyl-L-methionine</name>
        <dbReference type="ChEBI" id="CHEBI:59789"/>
    </ligand>
</feature>
<gene>
    <name evidence="8" type="primary">trm1</name>
    <name evidence="10" type="ORF">GAH_00093</name>
</gene>
<evidence type="ECO:0000313" key="10">
    <source>
        <dbReference type="EMBL" id="AKG92547.1"/>
    </source>
</evidence>
<feature type="binding site" evidence="8">
    <location>
        <position position="242"/>
    </location>
    <ligand>
        <name>Zn(2+)</name>
        <dbReference type="ChEBI" id="CHEBI:29105"/>
    </ligand>
</feature>
<evidence type="ECO:0000256" key="2">
    <source>
        <dbReference type="ARBA" id="ARBA00022603"/>
    </source>
</evidence>
<dbReference type="Gene3D" id="3.40.50.150">
    <property type="entry name" value="Vaccinia Virus protein VP39"/>
    <property type="match status" value="1"/>
</dbReference>
<name>A0A0F7IGY4_9EURY</name>
<accession>A0A0F7IGY4</accession>
<dbReference type="GO" id="GO:0046872">
    <property type="term" value="F:metal ion binding"/>
    <property type="evidence" value="ECO:0007669"/>
    <property type="project" value="UniProtKB-KW"/>
</dbReference>
<comment type="catalytic activity">
    <reaction evidence="8">
        <text>guanosine(26) in tRNA + 2 S-adenosyl-L-methionine = N(2)-dimethylguanosine(26) in tRNA + 2 S-adenosyl-L-homocysteine + 2 H(+)</text>
        <dbReference type="Rhea" id="RHEA:43140"/>
        <dbReference type="Rhea" id="RHEA-COMP:10359"/>
        <dbReference type="Rhea" id="RHEA-COMP:10360"/>
        <dbReference type="ChEBI" id="CHEBI:15378"/>
        <dbReference type="ChEBI" id="CHEBI:57856"/>
        <dbReference type="ChEBI" id="CHEBI:59789"/>
        <dbReference type="ChEBI" id="CHEBI:74269"/>
        <dbReference type="ChEBI" id="CHEBI:74513"/>
        <dbReference type="EC" id="2.1.1.216"/>
    </reaction>
</comment>
<dbReference type="InterPro" id="IPR029063">
    <property type="entry name" value="SAM-dependent_MTases_sf"/>
</dbReference>
<dbReference type="HAMAP" id="MF_00290">
    <property type="entry name" value="tRNA_dimethyltr_TRM1"/>
    <property type="match status" value="1"/>
</dbReference>
<dbReference type="PATRIC" id="fig|113653.22.peg.92"/>
<dbReference type="InParanoid" id="A0A0F7IGY4"/>
<dbReference type="HOGENOM" id="CLU_010862_5_1_2"/>
<dbReference type="RefSeq" id="WP_048094193.1">
    <property type="nucleotide sequence ID" value="NZ_CP011267.1"/>
</dbReference>
<evidence type="ECO:0000256" key="5">
    <source>
        <dbReference type="ARBA" id="ARBA00022694"/>
    </source>
</evidence>
<evidence type="ECO:0000256" key="9">
    <source>
        <dbReference type="PROSITE-ProRule" id="PRU00958"/>
    </source>
</evidence>
<dbReference type="PROSITE" id="PS51626">
    <property type="entry name" value="SAM_MT_TRM1"/>
    <property type="match status" value="1"/>
</dbReference>
<dbReference type="EC" id="2.1.1.216" evidence="7 8"/>
<comment type="similarity">
    <text evidence="8 9">Belongs to the class I-like SAM-binding methyltransferase superfamily. Trm1 family.</text>
</comment>
<evidence type="ECO:0000256" key="6">
    <source>
        <dbReference type="ARBA" id="ARBA00022884"/>
    </source>
</evidence>
<feature type="binding site" evidence="8">
    <location>
        <position position="49"/>
    </location>
    <ligand>
        <name>S-adenosyl-L-methionine</name>
        <dbReference type="ChEBI" id="CHEBI:59789"/>
    </ligand>
</feature>
<feature type="binding site" evidence="8">
    <location>
        <position position="92"/>
    </location>
    <ligand>
        <name>S-adenosyl-L-methionine</name>
        <dbReference type="ChEBI" id="CHEBI:59789"/>
    </ligand>
</feature>
<dbReference type="Pfam" id="PF02005">
    <property type="entry name" value="TRM"/>
    <property type="match status" value="1"/>
</dbReference>
<keyword evidence="6 8" id="KW-0694">RNA-binding</keyword>
<dbReference type="KEGG" id="gah:GAH_00093"/>
<dbReference type="Proteomes" id="UP000034723">
    <property type="component" value="Chromosome"/>
</dbReference>